<dbReference type="AlphaFoldDB" id="A0A4Y3J8S0"/>
<organism evidence="1 2">
    <name type="scientific">Acinetobacter pittii</name>
    <name type="common">Acinetobacter genomosp. 3</name>
    <dbReference type="NCBI Taxonomy" id="48296"/>
    <lineage>
        <taxon>Bacteria</taxon>
        <taxon>Pseudomonadati</taxon>
        <taxon>Pseudomonadota</taxon>
        <taxon>Gammaproteobacteria</taxon>
        <taxon>Moraxellales</taxon>
        <taxon>Moraxellaceae</taxon>
        <taxon>Acinetobacter</taxon>
        <taxon>Acinetobacter calcoaceticus/baumannii complex</taxon>
    </lineage>
</organism>
<sequence length="49" mass="5376">MALVEPQVLHRSYRTSSLVLPNSVFVLLIRDAENVPVFKGGFDGLGGYL</sequence>
<reference evidence="1 2" key="1">
    <citation type="submission" date="2019-06" db="EMBL/GenBank/DDBJ databases">
        <title>Whole genome shotgun sequence of Acinetobacter pittii NBRC 110514.</title>
        <authorList>
            <person name="Hosoyama A."/>
            <person name="Uohara A."/>
            <person name="Ohji S."/>
            <person name="Ichikawa N."/>
        </authorList>
    </citation>
    <scope>NUCLEOTIDE SEQUENCE [LARGE SCALE GENOMIC DNA]</scope>
    <source>
        <strain evidence="1 2">NBRC 110514</strain>
    </source>
</reference>
<dbReference type="EMBL" id="BJLJ01000010">
    <property type="protein sequence ID" value="GEA68371.1"/>
    <property type="molecule type" value="Genomic_DNA"/>
</dbReference>
<proteinExistence type="predicted"/>
<name>A0A4Y3J8S0_ACIPI</name>
<evidence type="ECO:0000313" key="1">
    <source>
        <dbReference type="EMBL" id="GEA68371.1"/>
    </source>
</evidence>
<comment type="caution">
    <text evidence="1">The sequence shown here is derived from an EMBL/GenBank/DDBJ whole genome shotgun (WGS) entry which is preliminary data.</text>
</comment>
<gene>
    <name evidence="1" type="ORF">PA3_25290</name>
</gene>
<dbReference type="Proteomes" id="UP000317717">
    <property type="component" value="Unassembled WGS sequence"/>
</dbReference>
<accession>A0A4Y3J8S0</accession>
<protein>
    <submittedName>
        <fullName evidence="1">Uncharacterized protein</fullName>
    </submittedName>
</protein>
<evidence type="ECO:0000313" key="2">
    <source>
        <dbReference type="Proteomes" id="UP000317717"/>
    </source>
</evidence>